<evidence type="ECO:0000313" key="4">
    <source>
        <dbReference type="EMBL" id="RHB35471.1"/>
    </source>
</evidence>
<dbReference type="Pfam" id="PF04773">
    <property type="entry name" value="FecR"/>
    <property type="match status" value="1"/>
</dbReference>
<dbReference type="EMBL" id="QSGO01000006">
    <property type="protein sequence ID" value="RHB35471.1"/>
    <property type="molecule type" value="Genomic_DNA"/>
</dbReference>
<protein>
    <submittedName>
        <fullName evidence="4">DUF4974 domain-containing protein</fullName>
    </submittedName>
</protein>
<dbReference type="Gene3D" id="3.55.50.30">
    <property type="match status" value="1"/>
</dbReference>
<dbReference type="PANTHER" id="PTHR30273:SF2">
    <property type="entry name" value="PROTEIN FECR"/>
    <property type="match status" value="1"/>
</dbReference>
<dbReference type="PANTHER" id="PTHR30273">
    <property type="entry name" value="PERIPLASMIC SIGNAL SENSOR AND SIGMA FACTOR ACTIVATOR FECR-RELATED"/>
    <property type="match status" value="1"/>
</dbReference>
<feature type="domain" description="FecR protein" evidence="2">
    <location>
        <begin position="100"/>
        <end position="195"/>
    </location>
</feature>
<dbReference type="Pfam" id="PF16344">
    <property type="entry name" value="FecR_C"/>
    <property type="match status" value="1"/>
</dbReference>
<comment type="caution">
    <text evidence="4">The sequence shown here is derived from an EMBL/GenBank/DDBJ whole genome shotgun (WGS) entry which is preliminary data.</text>
</comment>
<evidence type="ECO:0000259" key="3">
    <source>
        <dbReference type="Pfam" id="PF16344"/>
    </source>
</evidence>
<gene>
    <name evidence="4" type="ORF">DW888_10150</name>
</gene>
<dbReference type="InterPro" id="IPR012373">
    <property type="entry name" value="Ferrdict_sens_TM"/>
</dbReference>
<feature type="domain" description="Protein FecR C-terminal" evidence="3">
    <location>
        <begin position="236"/>
        <end position="303"/>
    </location>
</feature>
<keyword evidence="1" id="KW-0812">Transmembrane</keyword>
<sequence length="307" mass="35547">MDKESLYRFFNGTASEAERIQIRNWADASPENMKELLRERKLYTAIVLVGKKESFINQKTRYKKIKITQFYRYAAVFIGAILLSWFIANLKDETLPIQQITVPLGQYMSMTLADGSNVYLNSGTTLKYPTKFTDDYRTVEIDGEAFFQITHKKNDAPFIVRTFKGTVEVLGTKFNVEAYKNRNKFITSLLEGTVKVSANNQQIILKPNERATLSDGKLIRSKIEDDSYYSWTSGIINFNNITFEALMKEFEKVYGIEIVINNSAIKNNLCLGKFRRIDGLEYALKVLQVDIPFTYQRDFEKHIIYIN</sequence>
<dbReference type="GO" id="GO:0016989">
    <property type="term" value="F:sigma factor antagonist activity"/>
    <property type="evidence" value="ECO:0007669"/>
    <property type="project" value="TreeGrafter"/>
</dbReference>
<dbReference type="RefSeq" id="WP_025866845.1">
    <property type="nucleotide sequence ID" value="NZ_BMBN01000002.1"/>
</dbReference>
<dbReference type="AlphaFoldDB" id="A0A413VPI5"/>
<keyword evidence="1" id="KW-0472">Membrane</keyword>
<evidence type="ECO:0000256" key="1">
    <source>
        <dbReference type="SAM" id="Phobius"/>
    </source>
</evidence>
<reference evidence="4 5" key="1">
    <citation type="submission" date="2018-08" db="EMBL/GenBank/DDBJ databases">
        <title>A genome reference for cultivated species of the human gut microbiota.</title>
        <authorList>
            <person name="Zou Y."/>
            <person name="Xue W."/>
            <person name="Luo G."/>
        </authorList>
    </citation>
    <scope>NUCLEOTIDE SEQUENCE [LARGE SCALE GENOMIC DNA]</scope>
    <source>
        <strain evidence="4 5">AM40-30BH</strain>
    </source>
</reference>
<dbReference type="PIRSF" id="PIRSF018266">
    <property type="entry name" value="FecR"/>
    <property type="match status" value="1"/>
</dbReference>
<accession>A0A413VPI5</accession>
<dbReference type="Gene3D" id="2.60.120.1440">
    <property type="match status" value="1"/>
</dbReference>
<feature type="transmembrane region" description="Helical" evidence="1">
    <location>
        <begin position="70"/>
        <end position="88"/>
    </location>
</feature>
<proteinExistence type="predicted"/>
<dbReference type="InterPro" id="IPR032508">
    <property type="entry name" value="FecR_C"/>
</dbReference>
<dbReference type="InterPro" id="IPR006860">
    <property type="entry name" value="FecR"/>
</dbReference>
<dbReference type="GeneID" id="69504250"/>
<name>A0A413VPI5_9BACE</name>
<dbReference type="FunFam" id="2.60.120.1440:FF:000001">
    <property type="entry name" value="Putative anti-sigma factor"/>
    <property type="match status" value="1"/>
</dbReference>
<evidence type="ECO:0000313" key="5">
    <source>
        <dbReference type="Proteomes" id="UP000284379"/>
    </source>
</evidence>
<organism evidence="4 5">
    <name type="scientific">Bacteroides nordii</name>
    <dbReference type="NCBI Taxonomy" id="291645"/>
    <lineage>
        <taxon>Bacteria</taxon>
        <taxon>Pseudomonadati</taxon>
        <taxon>Bacteroidota</taxon>
        <taxon>Bacteroidia</taxon>
        <taxon>Bacteroidales</taxon>
        <taxon>Bacteroidaceae</taxon>
        <taxon>Bacteroides</taxon>
    </lineage>
</organism>
<dbReference type="Proteomes" id="UP000284379">
    <property type="component" value="Unassembled WGS sequence"/>
</dbReference>
<keyword evidence="1" id="KW-1133">Transmembrane helix</keyword>
<evidence type="ECO:0000259" key="2">
    <source>
        <dbReference type="Pfam" id="PF04773"/>
    </source>
</evidence>